<dbReference type="HOGENOM" id="CLU_2359655_0_0_1"/>
<keyword evidence="2" id="KW-1185">Reference proteome</keyword>
<evidence type="ECO:0000313" key="1">
    <source>
        <dbReference type="EMBL" id="EGX94957.1"/>
    </source>
</evidence>
<name>G3J9I0_CORMM</name>
<dbReference type="EMBL" id="JH126400">
    <property type="protein sequence ID" value="EGX94957.1"/>
    <property type="molecule type" value="Genomic_DNA"/>
</dbReference>
<dbReference type="KEGG" id="cmt:CCM_03229"/>
<accession>G3J9I0</accession>
<dbReference type="RefSeq" id="XP_006668443.1">
    <property type="nucleotide sequence ID" value="XM_006668380.1"/>
</dbReference>
<dbReference type="GeneID" id="18165255"/>
<dbReference type="AlphaFoldDB" id="G3J9I0"/>
<evidence type="ECO:0000313" key="2">
    <source>
        <dbReference type="Proteomes" id="UP000001610"/>
    </source>
</evidence>
<protein>
    <submittedName>
        <fullName evidence="1">Uncharacterized protein</fullName>
    </submittedName>
</protein>
<dbReference type="VEuPathDB" id="FungiDB:CCM_03229"/>
<gene>
    <name evidence="1" type="ORF">CCM_03229</name>
</gene>
<dbReference type="Proteomes" id="UP000001610">
    <property type="component" value="Unassembled WGS sequence"/>
</dbReference>
<reference evidence="1 2" key="1">
    <citation type="journal article" date="2011" name="Genome Biol.">
        <title>Genome sequence of the insect pathogenic fungus Cordyceps militaris, a valued traditional Chinese medicine.</title>
        <authorList>
            <person name="Zheng P."/>
            <person name="Xia Y."/>
            <person name="Xiao G."/>
            <person name="Xiong C."/>
            <person name="Hu X."/>
            <person name="Zhang S."/>
            <person name="Zheng H."/>
            <person name="Huang Y."/>
            <person name="Zhou Y."/>
            <person name="Wang S."/>
            <person name="Zhao G.P."/>
            <person name="Liu X."/>
            <person name="St Leger R.J."/>
            <person name="Wang C."/>
        </authorList>
    </citation>
    <scope>NUCLEOTIDE SEQUENCE [LARGE SCALE GENOMIC DNA]</scope>
    <source>
        <strain evidence="1 2">CM01</strain>
    </source>
</reference>
<proteinExistence type="predicted"/>
<sequence>MLPKFSINSKRDEYQNTTKTSTIIVSSPRMIAINRRVVPFTIVRIPSCSFFTSFRKGSAAMKEIEKNFSAKQRFSTSKIPLSAYRFTEKEDARALG</sequence>
<organism evidence="1 2">
    <name type="scientific">Cordyceps militaris (strain CM01)</name>
    <name type="common">Caterpillar fungus</name>
    <dbReference type="NCBI Taxonomy" id="983644"/>
    <lineage>
        <taxon>Eukaryota</taxon>
        <taxon>Fungi</taxon>
        <taxon>Dikarya</taxon>
        <taxon>Ascomycota</taxon>
        <taxon>Pezizomycotina</taxon>
        <taxon>Sordariomycetes</taxon>
        <taxon>Hypocreomycetidae</taxon>
        <taxon>Hypocreales</taxon>
        <taxon>Cordycipitaceae</taxon>
        <taxon>Cordyceps</taxon>
    </lineage>
</organism>
<dbReference type="InParanoid" id="G3J9I0"/>